<gene>
    <name evidence="1" type="ORF">Aco03nite_041430</name>
</gene>
<reference evidence="1 2" key="1">
    <citation type="submission" date="2021-01" db="EMBL/GenBank/DDBJ databases">
        <title>Whole genome shotgun sequence of Actinoplanes couchii NBRC 106145.</title>
        <authorList>
            <person name="Komaki H."/>
            <person name="Tamura T."/>
        </authorList>
    </citation>
    <scope>NUCLEOTIDE SEQUENCE [LARGE SCALE GENOMIC DNA]</scope>
    <source>
        <strain evidence="1 2">NBRC 106145</strain>
    </source>
</reference>
<accession>A0ABQ3XB84</accession>
<keyword evidence="2" id="KW-1185">Reference proteome</keyword>
<proteinExistence type="predicted"/>
<evidence type="ECO:0000313" key="2">
    <source>
        <dbReference type="Proteomes" id="UP000612282"/>
    </source>
</evidence>
<comment type="caution">
    <text evidence="1">The sequence shown here is derived from an EMBL/GenBank/DDBJ whole genome shotgun (WGS) entry which is preliminary data.</text>
</comment>
<organism evidence="1 2">
    <name type="scientific">Actinoplanes couchii</name>
    <dbReference type="NCBI Taxonomy" id="403638"/>
    <lineage>
        <taxon>Bacteria</taxon>
        <taxon>Bacillati</taxon>
        <taxon>Actinomycetota</taxon>
        <taxon>Actinomycetes</taxon>
        <taxon>Micromonosporales</taxon>
        <taxon>Micromonosporaceae</taxon>
        <taxon>Actinoplanes</taxon>
    </lineage>
</organism>
<dbReference type="Proteomes" id="UP000612282">
    <property type="component" value="Unassembled WGS sequence"/>
</dbReference>
<dbReference type="EMBL" id="BOMG01000052">
    <property type="protein sequence ID" value="GID55739.1"/>
    <property type="molecule type" value="Genomic_DNA"/>
</dbReference>
<evidence type="ECO:0000313" key="1">
    <source>
        <dbReference type="EMBL" id="GID55739.1"/>
    </source>
</evidence>
<protein>
    <submittedName>
        <fullName evidence="1">Uncharacterized protein</fullName>
    </submittedName>
</protein>
<sequence length="408" mass="43636">MNILAEMLLTEPAPMAIWGSLMVLTTPALVVLANPDGVRNPGQTLVDTATFVSRYRKRRQARQARREAAKAQTVRYAEEVRVAATQATEAVNRWQTHWQEASTRVDEAWTAWQTAEARQARSRSAAAFGTPRTPQSPAEYADRERFLHRELRAAAARGDLPLSAARGDLLPYAAQGDLPLPAAQGDLLPSEVEETFTATHLQGQGQGPTLTPRPENAQPCKEDGVVRAVDAALRGEDVLPGNGDDFLTGRGGGVQANSGGDALVGRGGDVWVNRGGDALAGSGGGARVGRGGGALACNGEDALTRNVGDALAGSAGWDATLHPVEQEMVLHRAYAAHREREYTAAVAAEQAAWHDLQLARRSRDSLLREADRAVQESTTGPETRKATLPARLTHPGRRALIREVDLAL</sequence>
<name>A0ABQ3XB84_9ACTN</name>
<dbReference type="RefSeq" id="WP_203797006.1">
    <property type="nucleotide sequence ID" value="NZ_BAAAQE010000027.1"/>
</dbReference>